<evidence type="ECO:0000256" key="3">
    <source>
        <dbReference type="ARBA" id="ARBA00023163"/>
    </source>
</evidence>
<dbReference type="InterPro" id="IPR011711">
    <property type="entry name" value="GntR_C"/>
</dbReference>
<protein>
    <submittedName>
        <fullName evidence="6">GntR family transcriptional regulator</fullName>
    </submittedName>
</protein>
<dbReference type="PANTHER" id="PTHR43537:SF24">
    <property type="entry name" value="GLUCONATE OPERON TRANSCRIPTIONAL REPRESSOR"/>
    <property type="match status" value="1"/>
</dbReference>
<gene>
    <name evidence="6" type="ORF">ENS64_09145</name>
</gene>
<evidence type="ECO:0000313" key="6">
    <source>
        <dbReference type="EMBL" id="HGT39409.1"/>
    </source>
</evidence>
<evidence type="ECO:0000256" key="2">
    <source>
        <dbReference type="ARBA" id="ARBA00023125"/>
    </source>
</evidence>
<proteinExistence type="predicted"/>
<dbReference type="SMART" id="SM00345">
    <property type="entry name" value="HTH_GNTR"/>
    <property type="match status" value="1"/>
</dbReference>
<dbReference type="GO" id="GO:0003700">
    <property type="term" value="F:DNA-binding transcription factor activity"/>
    <property type="evidence" value="ECO:0007669"/>
    <property type="project" value="InterPro"/>
</dbReference>
<dbReference type="Gene3D" id="1.10.10.10">
    <property type="entry name" value="Winged helix-like DNA-binding domain superfamily/Winged helix DNA-binding domain"/>
    <property type="match status" value="1"/>
</dbReference>
<dbReference type="GO" id="GO:0003677">
    <property type="term" value="F:DNA binding"/>
    <property type="evidence" value="ECO:0007669"/>
    <property type="project" value="UniProtKB-KW"/>
</dbReference>
<dbReference type="EMBL" id="DSVQ01000012">
    <property type="protein sequence ID" value="HGT39409.1"/>
    <property type="molecule type" value="Genomic_DNA"/>
</dbReference>
<accession>A0A7C4QRP4</accession>
<organism evidence="6">
    <name type="scientific">Schlesneria paludicola</name>
    <dbReference type="NCBI Taxonomy" id="360056"/>
    <lineage>
        <taxon>Bacteria</taxon>
        <taxon>Pseudomonadati</taxon>
        <taxon>Planctomycetota</taxon>
        <taxon>Planctomycetia</taxon>
        <taxon>Planctomycetales</taxon>
        <taxon>Planctomycetaceae</taxon>
        <taxon>Schlesneria</taxon>
    </lineage>
</organism>
<sequence length="258" mass="28501">MPAATNGRVDTPLHGLRRESIVASVLGDILHGRIKGGQRLVTQGLAERFGVSHTPIREALSVLSGMGVITLEPNRGAVVRRVTAREVREVCQVRRVLECEAVRLACGRIDRAALKALTEDLQRFARSGPPLRTRSILKAQELDSRLHDLIAASTGNAFLAHELNRLKLLFRAFRDAAWEHDHAQRNYERLPEEVREHLEIVDNLRSGRRREAVLAMSRHIRSGMLYWTRALPVPARSSSPSPPASVEGTPPAAGSPPA</sequence>
<reference evidence="6" key="1">
    <citation type="journal article" date="2020" name="mSystems">
        <title>Genome- and Community-Level Interaction Insights into Carbon Utilization and Element Cycling Functions of Hydrothermarchaeota in Hydrothermal Sediment.</title>
        <authorList>
            <person name="Zhou Z."/>
            <person name="Liu Y."/>
            <person name="Xu W."/>
            <person name="Pan J."/>
            <person name="Luo Z.H."/>
            <person name="Li M."/>
        </authorList>
    </citation>
    <scope>NUCLEOTIDE SEQUENCE [LARGE SCALE GENOMIC DNA]</scope>
    <source>
        <strain evidence="6">SpSt-508</strain>
    </source>
</reference>
<keyword evidence="2" id="KW-0238">DNA-binding</keyword>
<dbReference type="SMART" id="SM00895">
    <property type="entry name" value="FCD"/>
    <property type="match status" value="1"/>
</dbReference>
<feature type="domain" description="HTH gntR-type" evidence="5">
    <location>
        <begin position="15"/>
        <end position="82"/>
    </location>
</feature>
<dbReference type="SUPFAM" id="SSF48008">
    <property type="entry name" value="GntR ligand-binding domain-like"/>
    <property type="match status" value="1"/>
</dbReference>
<dbReference type="Pfam" id="PF07729">
    <property type="entry name" value="FCD"/>
    <property type="match status" value="1"/>
</dbReference>
<evidence type="ECO:0000256" key="1">
    <source>
        <dbReference type="ARBA" id="ARBA00023015"/>
    </source>
</evidence>
<feature type="region of interest" description="Disordered" evidence="4">
    <location>
        <begin position="234"/>
        <end position="258"/>
    </location>
</feature>
<dbReference type="AlphaFoldDB" id="A0A7C4QRP4"/>
<dbReference type="Pfam" id="PF00392">
    <property type="entry name" value="GntR"/>
    <property type="match status" value="1"/>
</dbReference>
<dbReference type="InterPro" id="IPR008920">
    <property type="entry name" value="TF_FadR/GntR_C"/>
</dbReference>
<comment type="caution">
    <text evidence="6">The sequence shown here is derived from an EMBL/GenBank/DDBJ whole genome shotgun (WGS) entry which is preliminary data.</text>
</comment>
<dbReference type="Gene3D" id="1.20.120.530">
    <property type="entry name" value="GntR ligand-binding domain-like"/>
    <property type="match status" value="1"/>
</dbReference>
<keyword evidence="1" id="KW-0805">Transcription regulation</keyword>
<evidence type="ECO:0000256" key="4">
    <source>
        <dbReference type="SAM" id="MobiDB-lite"/>
    </source>
</evidence>
<keyword evidence="3" id="KW-0804">Transcription</keyword>
<dbReference type="InterPro" id="IPR036390">
    <property type="entry name" value="WH_DNA-bd_sf"/>
</dbReference>
<name>A0A7C4QRP4_9PLAN</name>
<dbReference type="SUPFAM" id="SSF46785">
    <property type="entry name" value="Winged helix' DNA-binding domain"/>
    <property type="match status" value="1"/>
</dbReference>
<dbReference type="PANTHER" id="PTHR43537">
    <property type="entry name" value="TRANSCRIPTIONAL REGULATOR, GNTR FAMILY"/>
    <property type="match status" value="1"/>
</dbReference>
<dbReference type="InterPro" id="IPR000524">
    <property type="entry name" value="Tscrpt_reg_HTH_GntR"/>
</dbReference>
<evidence type="ECO:0000259" key="5">
    <source>
        <dbReference type="PROSITE" id="PS50949"/>
    </source>
</evidence>
<dbReference type="InterPro" id="IPR036388">
    <property type="entry name" value="WH-like_DNA-bd_sf"/>
</dbReference>
<dbReference type="PROSITE" id="PS50949">
    <property type="entry name" value="HTH_GNTR"/>
    <property type="match status" value="1"/>
</dbReference>